<evidence type="ECO:0000256" key="1">
    <source>
        <dbReference type="SAM" id="MobiDB-lite"/>
    </source>
</evidence>
<feature type="compositionally biased region" description="Basic residues" evidence="1">
    <location>
        <begin position="70"/>
        <end position="79"/>
    </location>
</feature>
<name>A0A2M4D3I7_ANODA</name>
<dbReference type="AlphaFoldDB" id="A0A2M4D3I7"/>
<proteinExistence type="predicted"/>
<feature type="compositionally biased region" description="Low complexity" evidence="1">
    <location>
        <begin position="46"/>
        <end position="69"/>
    </location>
</feature>
<reference evidence="3" key="1">
    <citation type="submission" date="2018-01" db="EMBL/GenBank/DDBJ databases">
        <title>An insight into the sialome of Amazonian anophelines.</title>
        <authorList>
            <person name="Ribeiro J.M."/>
            <person name="Scarpassa V."/>
            <person name="Calvo E."/>
        </authorList>
    </citation>
    <scope>NUCLEOTIDE SEQUENCE</scope>
</reference>
<feature type="signal peptide" evidence="2">
    <location>
        <begin position="1"/>
        <end position="21"/>
    </location>
</feature>
<dbReference type="EMBL" id="GGFL01007955">
    <property type="protein sequence ID" value="MBW72133.1"/>
    <property type="molecule type" value="Transcribed_RNA"/>
</dbReference>
<evidence type="ECO:0000313" key="3">
    <source>
        <dbReference type="EMBL" id="MBW72133.1"/>
    </source>
</evidence>
<keyword evidence="2" id="KW-0732">Signal</keyword>
<feature type="region of interest" description="Disordered" evidence="1">
    <location>
        <begin position="25"/>
        <end position="79"/>
    </location>
</feature>
<evidence type="ECO:0000256" key="2">
    <source>
        <dbReference type="SAM" id="SignalP"/>
    </source>
</evidence>
<protein>
    <submittedName>
        <fullName evidence="3">Putative secreted protein</fullName>
    </submittedName>
</protein>
<feature type="chain" id="PRO_5014695215" evidence="2">
    <location>
        <begin position="22"/>
        <end position="79"/>
    </location>
</feature>
<accession>A0A2M4D3I7</accession>
<sequence>MVVVVVVVVVLVLLLPLLVPTLRPTRTSRHRMPRGSTCAISVTKPSASTARSSGTSTNTQVNGRTSVSSVRRRSSTSTT</sequence>
<organism evidence="3">
    <name type="scientific">Anopheles darlingi</name>
    <name type="common">Mosquito</name>
    <dbReference type="NCBI Taxonomy" id="43151"/>
    <lineage>
        <taxon>Eukaryota</taxon>
        <taxon>Metazoa</taxon>
        <taxon>Ecdysozoa</taxon>
        <taxon>Arthropoda</taxon>
        <taxon>Hexapoda</taxon>
        <taxon>Insecta</taxon>
        <taxon>Pterygota</taxon>
        <taxon>Neoptera</taxon>
        <taxon>Endopterygota</taxon>
        <taxon>Diptera</taxon>
        <taxon>Nematocera</taxon>
        <taxon>Culicoidea</taxon>
        <taxon>Culicidae</taxon>
        <taxon>Anophelinae</taxon>
        <taxon>Anopheles</taxon>
    </lineage>
</organism>